<gene>
    <name evidence="9" type="ORF">AVDCRST_MAG49-398</name>
</gene>
<keyword evidence="4 8" id="KW-0479">Metal-binding</keyword>
<dbReference type="GO" id="GO:0046872">
    <property type="term" value="F:metal ion binding"/>
    <property type="evidence" value="ECO:0007669"/>
    <property type="project" value="UniProtKB-UniRule"/>
</dbReference>
<feature type="binding site" evidence="8">
    <location>
        <position position="210"/>
    </location>
    <ligand>
        <name>Zn(2+)</name>
        <dbReference type="ChEBI" id="CHEBI:29105"/>
        <label>2</label>
    </ligand>
</feature>
<feature type="binding site" evidence="8">
    <location>
        <position position="177"/>
    </location>
    <ligand>
        <name>Zn(2+)</name>
        <dbReference type="ChEBI" id="CHEBI:29105"/>
        <label>2</label>
    </ligand>
</feature>
<feature type="binding site" evidence="8">
    <location>
        <position position="232"/>
    </location>
    <ligand>
        <name>Zn(2+)</name>
        <dbReference type="ChEBI" id="CHEBI:29105"/>
        <label>1</label>
    </ligand>
</feature>
<keyword evidence="9" id="KW-0326">Glycosidase</keyword>
<dbReference type="SUPFAM" id="SSF53187">
    <property type="entry name" value="Zn-dependent exopeptidases"/>
    <property type="match status" value="1"/>
</dbReference>
<feature type="binding site" evidence="8">
    <location>
        <position position="177"/>
    </location>
    <ligand>
        <name>Zn(2+)</name>
        <dbReference type="ChEBI" id="CHEBI:29105"/>
        <label>1</label>
    </ligand>
</feature>
<evidence type="ECO:0000256" key="6">
    <source>
        <dbReference type="PIRNR" id="PIRNR001123"/>
    </source>
</evidence>
<dbReference type="InterPro" id="IPR023367">
    <property type="entry name" value="Peptidase_M42_dom2"/>
</dbReference>
<evidence type="ECO:0000256" key="8">
    <source>
        <dbReference type="PIRSR" id="PIRSR001123-2"/>
    </source>
</evidence>
<dbReference type="PANTHER" id="PTHR32481">
    <property type="entry name" value="AMINOPEPTIDASE"/>
    <property type="match status" value="1"/>
</dbReference>
<keyword evidence="3" id="KW-0645">Protease</keyword>
<sequence>MEPRALDFLRRLLDAPGPSGYEQAPAAVWRAEAETFADEVTRDVIGNAFARVGTPGGPRVLIEGHIDEIGFLVTHIDETGYLWFDQIGGWDDPVAVGQRVRIAAAGGDVRGVVGRKAAHLIRREEPKRPLSTRDLWIDIGASDRDDARRRVAVGDPAVIDAPFLQLTDDLCVARSMDNRVGAFVALEAARLLAAERPAAEVWALAATQEEVSFAGAYTATFRVAPTVAIAIDVTHATDYPGADKKSDGEVALGGGPVLSRGASINPVVFAGLRDAAGRLGIDCPVQGAARASGTDADAMIRTAAGTATGLVSIPNRYMHSPNEVVSLRDLEQAARLIAAFVSTVTADTDFRP</sequence>
<reference evidence="9" key="1">
    <citation type="submission" date="2020-02" db="EMBL/GenBank/DDBJ databases">
        <authorList>
            <person name="Meier V. D."/>
        </authorList>
    </citation>
    <scope>NUCLEOTIDE SEQUENCE</scope>
    <source>
        <strain evidence="9">AVDCRST_MAG49</strain>
    </source>
</reference>
<evidence type="ECO:0000256" key="3">
    <source>
        <dbReference type="ARBA" id="ARBA00022670"/>
    </source>
</evidence>
<dbReference type="PIRSF" id="PIRSF001123">
    <property type="entry name" value="PepA_GA"/>
    <property type="match status" value="1"/>
</dbReference>
<dbReference type="InterPro" id="IPR051464">
    <property type="entry name" value="Peptidase_M42_aminopept"/>
</dbReference>
<comment type="similarity">
    <text evidence="1 6">Belongs to the peptidase M42 family.</text>
</comment>
<protein>
    <submittedName>
        <fullName evidence="9">Probable endoglucanase</fullName>
        <ecNumber evidence="9">3.2.1.4</ecNumber>
    </submittedName>
</protein>
<evidence type="ECO:0000256" key="7">
    <source>
        <dbReference type="PIRSR" id="PIRSR001123-1"/>
    </source>
</evidence>
<feature type="binding site" evidence="8">
    <location>
        <position position="65"/>
    </location>
    <ligand>
        <name>Zn(2+)</name>
        <dbReference type="ChEBI" id="CHEBI:29105"/>
        <label>1</label>
    </ligand>
</feature>
<dbReference type="Pfam" id="PF05343">
    <property type="entry name" value="Peptidase_M42"/>
    <property type="match status" value="1"/>
</dbReference>
<evidence type="ECO:0000256" key="1">
    <source>
        <dbReference type="ARBA" id="ARBA00006272"/>
    </source>
</evidence>
<proteinExistence type="inferred from homology"/>
<name>A0A6J4TYZ3_9BACT</name>
<evidence type="ECO:0000256" key="4">
    <source>
        <dbReference type="ARBA" id="ARBA00022723"/>
    </source>
</evidence>
<feature type="binding site" evidence="8">
    <location>
        <position position="319"/>
    </location>
    <ligand>
        <name>Zn(2+)</name>
        <dbReference type="ChEBI" id="CHEBI:29105"/>
        <label>2</label>
    </ligand>
</feature>
<dbReference type="Gene3D" id="2.40.30.40">
    <property type="entry name" value="Peptidase M42, domain 2"/>
    <property type="match status" value="1"/>
</dbReference>
<dbReference type="GO" id="GO:0006508">
    <property type="term" value="P:proteolysis"/>
    <property type="evidence" value="ECO:0007669"/>
    <property type="project" value="UniProtKB-KW"/>
</dbReference>
<dbReference type="GO" id="GO:0004177">
    <property type="term" value="F:aminopeptidase activity"/>
    <property type="evidence" value="ECO:0007669"/>
    <property type="project" value="UniProtKB-UniRule"/>
</dbReference>
<dbReference type="InterPro" id="IPR008007">
    <property type="entry name" value="Peptidase_M42"/>
</dbReference>
<dbReference type="GO" id="GO:0008810">
    <property type="term" value="F:cellulase activity"/>
    <property type="evidence" value="ECO:0007669"/>
    <property type="project" value="UniProtKB-EC"/>
</dbReference>
<dbReference type="EMBL" id="CADCWG010000014">
    <property type="protein sequence ID" value="CAA9535326.1"/>
    <property type="molecule type" value="Genomic_DNA"/>
</dbReference>
<evidence type="ECO:0000256" key="2">
    <source>
        <dbReference type="ARBA" id="ARBA00022438"/>
    </source>
</evidence>
<evidence type="ECO:0000313" key="9">
    <source>
        <dbReference type="EMBL" id="CAA9535326.1"/>
    </source>
</evidence>
<dbReference type="EC" id="3.2.1.4" evidence="9"/>
<dbReference type="SUPFAM" id="SSF101821">
    <property type="entry name" value="Aminopeptidase/glucanase lid domain"/>
    <property type="match status" value="1"/>
</dbReference>
<keyword evidence="5 9" id="KW-0378">Hydrolase</keyword>
<dbReference type="AlphaFoldDB" id="A0A6J4TYZ3"/>
<dbReference type="Gene3D" id="3.40.630.10">
    <property type="entry name" value="Zn peptidases"/>
    <property type="match status" value="1"/>
</dbReference>
<accession>A0A6J4TYZ3</accession>
<dbReference type="PANTHER" id="PTHR32481:SF20">
    <property type="entry name" value="AMINOPEPTIDASE YSDC"/>
    <property type="match status" value="1"/>
</dbReference>
<comment type="cofactor">
    <cofactor evidence="8">
        <name>a divalent metal cation</name>
        <dbReference type="ChEBI" id="CHEBI:60240"/>
    </cofactor>
    <text evidence="8">Binds 2 divalent metal cations per subunit.</text>
</comment>
<feature type="active site" description="Proton acceptor" evidence="7">
    <location>
        <position position="209"/>
    </location>
</feature>
<keyword evidence="2" id="KW-0031">Aminopeptidase</keyword>
<evidence type="ECO:0000256" key="5">
    <source>
        <dbReference type="ARBA" id="ARBA00022801"/>
    </source>
</evidence>
<organism evidence="9">
    <name type="scientific">uncultured Thermomicrobiales bacterium</name>
    <dbReference type="NCBI Taxonomy" id="1645740"/>
    <lineage>
        <taxon>Bacteria</taxon>
        <taxon>Pseudomonadati</taxon>
        <taxon>Thermomicrobiota</taxon>
        <taxon>Thermomicrobia</taxon>
        <taxon>Thermomicrobiales</taxon>
        <taxon>environmental samples</taxon>
    </lineage>
</organism>